<feature type="region of interest" description="Disordered" evidence="5">
    <location>
        <begin position="1"/>
        <end position="23"/>
    </location>
</feature>
<dbReference type="PROSITE" id="PS51764">
    <property type="entry name" value="GH26"/>
    <property type="match status" value="1"/>
</dbReference>
<comment type="caution">
    <text evidence="8">The sequence shown here is derived from an EMBL/GenBank/DDBJ whole genome shotgun (WGS) entry which is preliminary data.</text>
</comment>
<evidence type="ECO:0000256" key="6">
    <source>
        <dbReference type="SAM" id="SignalP"/>
    </source>
</evidence>
<protein>
    <submittedName>
        <fullName evidence="8">Glycosyl hydrolase family 26</fullName>
    </submittedName>
</protein>
<organism evidence="8 9">
    <name type="scientific">Kineococcus rhizosphaerae</name>
    <dbReference type="NCBI Taxonomy" id="559628"/>
    <lineage>
        <taxon>Bacteria</taxon>
        <taxon>Bacillati</taxon>
        <taxon>Actinomycetota</taxon>
        <taxon>Actinomycetes</taxon>
        <taxon>Kineosporiales</taxon>
        <taxon>Kineosporiaceae</taxon>
        <taxon>Kineococcus</taxon>
    </lineage>
</organism>
<evidence type="ECO:0000256" key="3">
    <source>
        <dbReference type="ARBA" id="ARBA00023295"/>
    </source>
</evidence>
<evidence type="ECO:0000313" key="8">
    <source>
        <dbReference type="EMBL" id="PRY18175.1"/>
    </source>
</evidence>
<name>A0A2T0RAJ1_9ACTN</name>
<feature type="region of interest" description="Disordered" evidence="5">
    <location>
        <begin position="43"/>
        <end position="64"/>
    </location>
</feature>
<evidence type="ECO:0000313" key="9">
    <source>
        <dbReference type="Proteomes" id="UP000238083"/>
    </source>
</evidence>
<comment type="similarity">
    <text evidence="1 4">Belongs to the glycosyl hydrolase 26 family.</text>
</comment>
<keyword evidence="9" id="KW-1185">Reference proteome</keyword>
<feature type="chain" id="PRO_5015783934" evidence="6">
    <location>
        <begin position="46"/>
        <end position="343"/>
    </location>
</feature>
<dbReference type="Proteomes" id="UP000238083">
    <property type="component" value="Unassembled WGS sequence"/>
</dbReference>
<dbReference type="Gene3D" id="3.20.20.80">
    <property type="entry name" value="Glycosidases"/>
    <property type="match status" value="1"/>
</dbReference>
<evidence type="ECO:0000256" key="1">
    <source>
        <dbReference type="ARBA" id="ARBA00007754"/>
    </source>
</evidence>
<dbReference type="SUPFAM" id="SSF51445">
    <property type="entry name" value="(Trans)glycosidases"/>
    <property type="match status" value="1"/>
</dbReference>
<evidence type="ECO:0000256" key="4">
    <source>
        <dbReference type="PROSITE-ProRule" id="PRU01100"/>
    </source>
</evidence>
<reference evidence="8 9" key="1">
    <citation type="submission" date="2018-03" db="EMBL/GenBank/DDBJ databases">
        <title>Genomic Encyclopedia of Archaeal and Bacterial Type Strains, Phase II (KMG-II): from individual species to whole genera.</title>
        <authorList>
            <person name="Goeker M."/>
        </authorList>
    </citation>
    <scope>NUCLEOTIDE SEQUENCE [LARGE SCALE GENOMIC DNA]</scope>
    <source>
        <strain evidence="8 9">DSM 19711</strain>
    </source>
</reference>
<dbReference type="AlphaFoldDB" id="A0A2T0RAJ1"/>
<dbReference type="EMBL" id="PVZF01000001">
    <property type="protein sequence ID" value="PRY18175.1"/>
    <property type="molecule type" value="Genomic_DNA"/>
</dbReference>
<accession>A0A2T0RAJ1</accession>
<keyword evidence="2 4" id="KW-0378">Hydrolase</keyword>
<dbReference type="GO" id="GO:0006080">
    <property type="term" value="P:substituted mannan metabolic process"/>
    <property type="evidence" value="ECO:0007669"/>
    <property type="project" value="InterPro"/>
</dbReference>
<sequence length="343" mass="36800">MGLPSMDTNDSPAPRTPRRRGLRPLGAAVALALGAAALTATPAVAASPGSDRSPGWLSGRSGTSRGAAEITSTWADDDSSAVSLGQLAPGGELGSWCGSLDLAVGAFTSGTWRDAADGGHDDLWRRSLTALREKWTALQDRCRAAGDPTPNTLYVRFAHEANGNWYDWSIRDTDPATVKAAWARYSRLKDEILPGAELVMSLNRESLGMSRPWTDYFPGRDVVDVLGVDYYNQYPYVASQGQWDASVDDTSGGGPLGLQAHLDFARSVGLPLSVNEWSGNADEGDSPVFVENMHRFFATHAGGGAGELLYEVQFNVDRDGGRWSLTPGRTRMPRSAQAYADLF</sequence>
<feature type="signal peptide" evidence="6">
    <location>
        <begin position="1"/>
        <end position="45"/>
    </location>
</feature>
<evidence type="ECO:0000256" key="5">
    <source>
        <dbReference type="SAM" id="MobiDB-lite"/>
    </source>
</evidence>
<dbReference type="PANTHER" id="PTHR40079:SF4">
    <property type="entry name" value="GH26 DOMAIN-CONTAINING PROTEIN-RELATED"/>
    <property type="match status" value="1"/>
</dbReference>
<evidence type="ECO:0000259" key="7">
    <source>
        <dbReference type="PROSITE" id="PS51764"/>
    </source>
</evidence>
<feature type="active site" description="Nucleophile" evidence="4">
    <location>
        <position position="276"/>
    </location>
</feature>
<dbReference type="GO" id="GO:0016985">
    <property type="term" value="F:mannan endo-1,4-beta-mannosidase activity"/>
    <property type="evidence" value="ECO:0007669"/>
    <property type="project" value="InterPro"/>
</dbReference>
<keyword evidence="3 4" id="KW-0326">Glycosidase</keyword>
<feature type="compositionally biased region" description="Polar residues" evidence="5">
    <location>
        <begin position="1"/>
        <end position="11"/>
    </location>
</feature>
<gene>
    <name evidence="8" type="ORF">CLV37_101419</name>
</gene>
<evidence type="ECO:0000256" key="2">
    <source>
        <dbReference type="ARBA" id="ARBA00022801"/>
    </source>
</evidence>
<feature type="domain" description="GH26" evidence="7">
    <location>
        <begin position="39"/>
        <end position="343"/>
    </location>
</feature>
<dbReference type="PANTHER" id="PTHR40079">
    <property type="entry name" value="MANNAN ENDO-1,4-BETA-MANNOSIDASE E-RELATED"/>
    <property type="match status" value="1"/>
</dbReference>
<dbReference type="InterPro" id="IPR017853">
    <property type="entry name" value="GH"/>
</dbReference>
<dbReference type="InterPro" id="IPR000805">
    <property type="entry name" value="Glyco_hydro_26"/>
</dbReference>
<dbReference type="InterPro" id="IPR022790">
    <property type="entry name" value="GH26_dom"/>
</dbReference>
<keyword evidence="6" id="KW-0732">Signal</keyword>
<proteinExistence type="inferred from homology"/>
<dbReference type="Pfam" id="PF02156">
    <property type="entry name" value="Glyco_hydro_26"/>
    <property type="match status" value="1"/>
</dbReference>
<feature type="active site" description="Proton donor" evidence="4">
    <location>
        <position position="160"/>
    </location>
</feature>